<evidence type="ECO:0000256" key="4">
    <source>
        <dbReference type="ARBA" id="ARBA00038299"/>
    </source>
</evidence>
<proteinExistence type="inferred from homology"/>
<evidence type="ECO:0000313" key="8">
    <source>
        <dbReference type="EMBL" id="CCC51568.1"/>
    </source>
</evidence>
<dbReference type="GO" id="GO:0004534">
    <property type="term" value="F:5'-3' RNA exonuclease activity"/>
    <property type="evidence" value="ECO:0007669"/>
    <property type="project" value="TreeGrafter"/>
</dbReference>
<evidence type="ECO:0000256" key="2">
    <source>
        <dbReference type="ARBA" id="ARBA00022801"/>
    </source>
</evidence>
<dbReference type="CDD" id="cd18673">
    <property type="entry name" value="PIN_XRN1-2-like"/>
    <property type="match status" value="1"/>
</dbReference>
<dbReference type="InterPro" id="IPR041412">
    <property type="entry name" value="Xrn1_helical"/>
</dbReference>
<evidence type="ECO:0000256" key="5">
    <source>
        <dbReference type="SAM" id="MobiDB-lite"/>
    </source>
</evidence>
<protein>
    <submittedName>
        <fullName evidence="8">Putative exoribonuclease 2</fullName>
    </submittedName>
</protein>
<comment type="similarity">
    <text evidence="4">Belongs to the 5'-3' exonuclease family.</text>
</comment>
<dbReference type="Pfam" id="PF03159">
    <property type="entry name" value="XRN_N"/>
    <property type="match status" value="1"/>
</dbReference>
<keyword evidence="3" id="KW-0269">Exonuclease</keyword>
<organism evidence="8">
    <name type="scientific">Trypanosoma vivax (strain Y486)</name>
    <dbReference type="NCBI Taxonomy" id="1055687"/>
    <lineage>
        <taxon>Eukaryota</taxon>
        <taxon>Discoba</taxon>
        <taxon>Euglenozoa</taxon>
        <taxon>Kinetoplastea</taxon>
        <taxon>Metakinetoplastina</taxon>
        <taxon>Trypanosomatida</taxon>
        <taxon>Trypanosomatidae</taxon>
        <taxon>Trypanosoma</taxon>
        <taxon>Duttonella</taxon>
    </lineage>
</organism>
<dbReference type="InterPro" id="IPR027073">
    <property type="entry name" value="5_3_exoribonuclease"/>
</dbReference>
<dbReference type="AlphaFoldDB" id="G0U6R4"/>
<dbReference type="GO" id="GO:0000956">
    <property type="term" value="P:nuclear-transcribed mRNA catabolic process"/>
    <property type="evidence" value="ECO:0007669"/>
    <property type="project" value="TreeGrafter"/>
</dbReference>
<keyword evidence="1" id="KW-0540">Nuclease</keyword>
<feature type="domain" description="Xrn1 helical" evidence="7">
    <location>
        <begin position="284"/>
        <end position="690"/>
    </location>
</feature>
<feature type="domain" description="Xrn1 N-terminal" evidence="6">
    <location>
        <begin position="1"/>
        <end position="250"/>
    </location>
</feature>
<dbReference type="Pfam" id="PF17846">
    <property type="entry name" value="XRN_M"/>
    <property type="match status" value="1"/>
</dbReference>
<dbReference type="PANTHER" id="PTHR12341:SF7">
    <property type="entry name" value="5'-3' EXORIBONUCLEASE 1"/>
    <property type="match status" value="1"/>
</dbReference>
<gene>
    <name evidence="8" type="ORF">TVY486_1006180</name>
</gene>
<evidence type="ECO:0000256" key="1">
    <source>
        <dbReference type="ARBA" id="ARBA00022722"/>
    </source>
</evidence>
<dbReference type="Gene3D" id="3.40.50.12390">
    <property type="match status" value="1"/>
</dbReference>
<dbReference type="Gene3D" id="1.25.40.1050">
    <property type="match status" value="1"/>
</dbReference>
<evidence type="ECO:0000259" key="7">
    <source>
        <dbReference type="Pfam" id="PF17846"/>
    </source>
</evidence>
<name>G0U6R4_TRYVY</name>
<reference evidence="8" key="1">
    <citation type="journal article" date="2012" name="Proc. Natl. Acad. Sci. U.S.A.">
        <title>Antigenic diversity is generated by distinct evolutionary mechanisms in African trypanosome species.</title>
        <authorList>
            <person name="Jackson A.P."/>
            <person name="Berry A."/>
            <person name="Aslett M."/>
            <person name="Allison H.C."/>
            <person name="Burton P."/>
            <person name="Vavrova-Anderson J."/>
            <person name="Brown R."/>
            <person name="Browne H."/>
            <person name="Corton N."/>
            <person name="Hauser H."/>
            <person name="Gamble J."/>
            <person name="Gilderthorp R."/>
            <person name="Marcello L."/>
            <person name="McQuillan J."/>
            <person name="Otto T.D."/>
            <person name="Quail M.A."/>
            <person name="Sanders M.J."/>
            <person name="van Tonder A."/>
            <person name="Ginger M.L."/>
            <person name="Field M.C."/>
            <person name="Barry J.D."/>
            <person name="Hertz-Fowler C."/>
            <person name="Berriman M."/>
        </authorList>
    </citation>
    <scope>NUCLEOTIDE SEQUENCE</scope>
    <source>
        <strain evidence="8">Y486</strain>
    </source>
</reference>
<dbReference type="PANTHER" id="PTHR12341">
    <property type="entry name" value="5'-&gt;3' EXORIBONUCLEASE"/>
    <property type="match status" value="1"/>
</dbReference>
<sequence length="783" mass="89153">MGIAGFFLWLRRWYGPCIEDVPESVVQALLKGEAPPEADMGHWKFDNLYLDMNGLVHPCCHDTAPLPEPKSEEEMFDRIFSQLDLVFRVVQPRKCLVMCVDGVAPQSKMNQQRSRRFRAAEERAESDQLAMQCADELVEMGLPRPSPKSRWDHNVITPSTPFMERLGVAVEWFIGKKVNEDPAWQKVAVVFSDSHVPGEGEHKIMQFIRGLRSQPGYNPQTSHVIYGMDADLICLGLSTHEENVTILRNQLSETFQGTPNTFCYFSLFKYRQFLKRDFKNIANMDFERVIDDFVFLCFFVGNDFLPHVPLLSIKTKGIESLLDHYVRDFQNHSYLTEKGEVKFGVLSSFLRHFVVDYLCALRQEYLELRNVTKRARANVEQRLGKGENELKEVLDSLKEDGSNAAEVSEAAHGIKLSLAKERARFVADRESMGFSYTDPDYRDAYYEKKFGWSASNRTRFEKQIKRLCGEYLRGTQWVMRYYTSGCPAWEWYYPYHYAPLLEDLAAFNGNVNVKMELGAPRHPIVQLLAVQPRLSLHALPVELHSAVMDPHSVLGKFYPDSVEVDYSEANFSYQGIMRLPFIDCQELLRACETLVELEPDRGSTLLFCHMSSRIGKLLRALLDNGDANSTMQSITPNVASKFPISGFIGPSEEGWPLHAKLKCPDAGVARNTSYGRSIRNNCMCCFAYELNTLVVYDPKLLRSTVTLPPTPPGTTRKATKMTSTAKSEKRLDQKPFSPVPQSRKRKRTDVEDTEAAKPLTVAVKESVPETSHSSGKCKKRKAI</sequence>
<dbReference type="GO" id="GO:0003723">
    <property type="term" value="F:RNA binding"/>
    <property type="evidence" value="ECO:0007669"/>
    <property type="project" value="TreeGrafter"/>
</dbReference>
<evidence type="ECO:0000259" key="6">
    <source>
        <dbReference type="Pfam" id="PF03159"/>
    </source>
</evidence>
<dbReference type="VEuPathDB" id="TriTrypDB:TvY486_1006180"/>
<feature type="region of interest" description="Disordered" evidence="5">
    <location>
        <begin position="705"/>
        <end position="783"/>
    </location>
</feature>
<dbReference type="GO" id="GO:0005634">
    <property type="term" value="C:nucleus"/>
    <property type="evidence" value="ECO:0007669"/>
    <property type="project" value="TreeGrafter"/>
</dbReference>
<accession>G0U6R4</accession>
<dbReference type="InterPro" id="IPR004859">
    <property type="entry name" value="Xrn1_N"/>
</dbReference>
<dbReference type="EMBL" id="HE573026">
    <property type="protein sequence ID" value="CCC51568.1"/>
    <property type="molecule type" value="Genomic_DNA"/>
</dbReference>
<dbReference type="OMA" id="ERWDHNV"/>
<evidence type="ECO:0000256" key="3">
    <source>
        <dbReference type="ARBA" id="ARBA00022839"/>
    </source>
</evidence>
<keyword evidence="2" id="KW-0378">Hydrolase</keyword>